<evidence type="ECO:0000256" key="1">
    <source>
        <dbReference type="SAM" id="MobiDB-lite"/>
    </source>
</evidence>
<accession>A0A6J6UTZ9</accession>
<name>A0A6J6UTZ9_9ZZZZ</name>
<protein>
    <submittedName>
        <fullName evidence="2">Unannotated protein</fullName>
    </submittedName>
</protein>
<organism evidence="2">
    <name type="scientific">freshwater metagenome</name>
    <dbReference type="NCBI Taxonomy" id="449393"/>
    <lineage>
        <taxon>unclassified sequences</taxon>
        <taxon>metagenomes</taxon>
        <taxon>ecological metagenomes</taxon>
    </lineage>
</organism>
<sequence>MACTRVLCCETRVPSEVTRTVASSTAMSEESVCWMPAAEARVDSWPQSSASMSEFVTSKGSSEQAEDQWPVCEGSGARVTGSVARGLLARARRTASRTARSRSSGRIELVPANPQQPSTSTRIPTPLVRESPADSSWRSAVATYRTRVCIIRASTCEAPSLSAVWMEASSGWTRLGLSNLTESSVMRGCPSSLFVGHGSCFVGHGVSSA</sequence>
<feature type="region of interest" description="Disordered" evidence="1">
    <location>
        <begin position="91"/>
        <end position="131"/>
    </location>
</feature>
<proteinExistence type="predicted"/>
<dbReference type="AlphaFoldDB" id="A0A6J6UTZ9"/>
<reference evidence="2" key="1">
    <citation type="submission" date="2020-05" db="EMBL/GenBank/DDBJ databases">
        <authorList>
            <person name="Chiriac C."/>
            <person name="Salcher M."/>
            <person name="Ghai R."/>
            <person name="Kavagutti S V."/>
        </authorList>
    </citation>
    <scope>NUCLEOTIDE SEQUENCE</scope>
</reference>
<gene>
    <name evidence="2" type="ORF">UFOPK2810_01450</name>
</gene>
<dbReference type="EMBL" id="CAEZYZ010000280">
    <property type="protein sequence ID" value="CAB4762724.1"/>
    <property type="molecule type" value="Genomic_DNA"/>
</dbReference>
<feature type="compositionally biased region" description="Polar residues" evidence="1">
    <location>
        <begin position="113"/>
        <end position="123"/>
    </location>
</feature>
<evidence type="ECO:0000313" key="2">
    <source>
        <dbReference type="EMBL" id="CAB4762724.1"/>
    </source>
</evidence>
<feature type="compositionally biased region" description="Low complexity" evidence="1">
    <location>
        <begin position="96"/>
        <end position="106"/>
    </location>
</feature>